<reference evidence="2" key="1">
    <citation type="submission" date="2011-04" db="EMBL/GenBank/DDBJ databases">
        <title>Evolution of plant cell wall degrading machinery underlies the functional diversity of forest fungi.</title>
        <authorList>
            <consortium name="US DOE Joint Genome Institute (JGI-PGF)"/>
            <person name="Eastwood D.C."/>
            <person name="Floudas D."/>
            <person name="Binder M."/>
            <person name="Majcherczyk A."/>
            <person name="Schneider P."/>
            <person name="Aerts A."/>
            <person name="Asiegbu F.O."/>
            <person name="Baker S.E."/>
            <person name="Barry K."/>
            <person name="Bendiksby M."/>
            <person name="Blumentritt M."/>
            <person name="Coutinho P.M."/>
            <person name="Cullen D."/>
            <person name="Cullen D."/>
            <person name="Gathman A."/>
            <person name="Goodell B."/>
            <person name="Henrissat B."/>
            <person name="Ihrmark K."/>
            <person name="Kauserud H."/>
            <person name="Kohler A."/>
            <person name="LaButti K."/>
            <person name="Lapidus A."/>
            <person name="Lavin J.L."/>
            <person name="Lee Y.-H."/>
            <person name="Lindquist E."/>
            <person name="Lilly W."/>
            <person name="Lucas S."/>
            <person name="Morin E."/>
            <person name="Murat C."/>
            <person name="Oguiza J.A."/>
            <person name="Park J."/>
            <person name="Pisabarro A.G."/>
            <person name="Riley R."/>
            <person name="Rosling A."/>
            <person name="Salamov A."/>
            <person name="Schmidt O."/>
            <person name="Schmutz J."/>
            <person name="Skrede I."/>
            <person name="Stenlid J."/>
            <person name="Wiebenga A."/>
            <person name="Xie X."/>
            <person name="Kues U."/>
            <person name="Hibbett D.S."/>
            <person name="Hoffmeister D."/>
            <person name="Hogberg N."/>
            <person name="Martin F."/>
            <person name="Grigoriev I.V."/>
            <person name="Watkinson S.C."/>
        </authorList>
    </citation>
    <scope>NUCLEOTIDE SEQUENCE</scope>
    <source>
        <strain evidence="2">S7.9</strain>
    </source>
</reference>
<dbReference type="HOGENOM" id="CLU_1670455_0_0_1"/>
<dbReference type="GeneID" id="18814046"/>
<proteinExistence type="predicted"/>
<dbReference type="AlphaFoldDB" id="F8NG42"/>
<dbReference type="RefSeq" id="XP_007312896.1">
    <property type="nucleotide sequence ID" value="XM_007312834.1"/>
</dbReference>
<dbReference type="Proteomes" id="UP000008064">
    <property type="component" value="Unassembled WGS sequence"/>
</dbReference>
<organism>
    <name type="scientific">Serpula lacrymans var. lacrymans (strain S7.9)</name>
    <name type="common">Dry rot fungus</name>
    <dbReference type="NCBI Taxonomy" id="578457"/>
    <lineage>
        <taxon>Eukaryota</taxon>
        <taxon>Fungi</taxon>
        <taxon>Dikarya</taxon>
        <taxon>Basidiomycota</taxon>
        <taxon>Agaricomycotina</taxon>
        <taxon>Agaricomycetes</taxon>
        <taxon>Agaricomycetidae</taxon>
        <taxon>Boletales</taxon>
        <taxon>Coniophorineae</taxon>
        <taxon>Serpulaceae</taxon>
        <taxon>Serpula</taxon>
    </lineage>
</organism>
<gene>
    <name evidence="2" type="ORF">SERLADRAFT_432670</name>
</gene>
<sequence length="158" mass="17313">MNIIGRRSQAYVSKIPVRALHKHGLKTIRQPSAVPQRLVSSGVFRIPVLRASPGLRTSSGANRHGGSMFTSVPERNTMLIPVTQRSHRQPLPQEKTSTTSGHNPSLTTVIPGSALATTPHRSSMRQSPRSVAVTPQPDPDRPITRPQQSLPSARKERR</sequence>
<name>F8NG42_SERL9</name>
<feature type="compositionally biased region" description="Polar residues" evidence="1">
    <location>
        <begin position="94"/>
        <end position="129"/>
    </location>
</feature>
<accession>F8NG42</accession>
<dbReference type="EMBL" id="GL945428">
    <property type="protein sequence ID" value="EGO31012.1"/>
    <property type="molecule type" value="Genomic_DNA"/>
</dbReference>
<evidence type="ECO:0000256" key="1">
    <source>
        <dbReference type="SAM" id="MobiDB-lite"/>
    </source>
</evidence>
<protein>
    <submittedName>
        <fullName evidence="2">Uncharacterized protein</fullName>
    </submittedName>
</protein>
<dbReference type="KEGG" id="sla:SERLADRAFT_432670"/>
<feature type="region of interest" description="Disordered" evidence="1">
    <location>
        <begin position="55"/>
        <end position="158"/>
    </location>
</feature>
<evidence type="ECO:0000313" key="2">
    <source>
        <dbReference type="EMBL" id="EGO31012.1"/>
    </source>
</evidence>